<dbReference type="Proteomes" id="UP000011553">
    <property type="component" value="Unassembled WGS sequence"/>
</dbReference>
<feature type="compositionally biased region" description="Polar residues" evidence="1">
    <location>
        <begin position="38"/>
        <end position="50"/>
    </location>
</feature>
<evidence type="ECO:0000313" key="3">
    <source>
        <dbReference type="Proteomes" id="UP000011553"/>
    </source>
</evidence>
<proteinExistence type="predicted"/>
<dbReference type="EMBL" id="AOLP01000011">
    <property type="protein sequence ID" value="EMA04845.1"/>
    <property type="molecule type" value="Genomic_DNA"/>
</dbReference>
<comment type="caution">
    <text evidence="2">The sequence shown here is derived from an EMBL/GenBank/DDBJ whole genome shotgun (WGS) entry which is preliminary data.</text>
</comment>
<keyword evidence="3" id="KW-1185">Reference proteome</keyword>
<accession>M0JAX3</accession>
<gene>
    <name evidence="2" type="ORF">C438_11068</name>
</gene>
<evidence type="ECO:0000256" key="1">
    <source>
        <dbReference type="SAM" id="MobiDB-lite"/>
    </source>
</evidence>
<evidence type="ECO:0000313" key="2">
    <source>
        <dbReference type="EMBL" id="EMA04845.1"/>
    </source>
</evidence>
<organism evidence="2 3">
    <name type="scientific">Haloferax denitrificans ATCC 35960</name>
    <dbReference type="NCBI Taxonomy" id="662478"/>
    <lineage>
        <taxon>Archaea</taxon>
        <taxon>Methanobacteriati</taxon>
        <taxon>Methanobacteriota</taxon>
        <taxon>Stenosarchaea group</taxon>
        <taxon>Halobacteria</taxon>
        <taxon>Halobacteriales</taxon>
        <taxon>Haloferacaceae</taxon>
        <taxon>Haloferax</taxon>
    </lineage>
</organism>
<feature type="region of interest" description="Disordered" evidence="1">
    <location>
        <begin position="26"/>
        <end position="85"/>
    </location>
</feature>
<protein>
    <submittedName>
        <fullName evidence="2">Uncharacterized protein</fullName>
    </submittedName>
</protein>
<name>M0JAX3_9EURY</name>
<reference evidence="2 3" key="1">
    <citation type="journal article" date="2014" name="PLoS Genet.">
        <title>Phylogenetically driven sequencing of extremely halophilic archaea reveals strategies for static and dynamic osmo-response.</title>
        <authorList>
            <person name="Becker E.A."/>
            <person name="Seitzer P.M."/>
            <person name="Tritt A."/>
            <person name="Larsen D."/>
            <person name="Krusor M."/>
            <person name="Yao A.I."/>
            <person name="Wu D."/>
            <person name="Madern D."/>
            <person name="Eisen J.A."/>
            <person name="Darling A.E."/>
            <person name="Facciotti M.T."/>
        </authorList>
    </citation>
    <scope>NUCLEOTIDE SEQUENCE [LARGE SCALE GENOMIC DNA]</scope>
    <source>
        <strain evidence="2 3">ATCC 35960</strain>
    </source>
</reference>
<dbReference type="AlphaFoldDB" id="M0JAX3"/>
<sequence>MTTATATLVVAEMTTVLVGETVTKATAAATTREEERTQSASVEDTYSVLASVTDARTNRESGTRVRSRRRRRERRQRRSETVESR</sequence>
<feature type="compositionally biased region" description="Basic residues" evidence="1">
    <location>
        <begin position="65"/>
        <end position="77"/>
    </location>
</feature>
<dbReference type="RefSeq" id="WP_004969404.1">
    <property type="nucleotide sequence ID" value="NZ_AOLP01000011.1"/>
</dbReference>